<comment type="caution">
    <text evidence="1">The sequence shown here is derived from an EMBL/GenBank/DDBJ whole genome shotgun (WGS) entry which is preliminary data.</text>
</comment>
<evidence type="ECO:0000313" key="1">
    <source>
        <dbReference type="EMBL" id="MCK1789709.1"/>
    </source>
</evidence>
<evidence type="ECO:0008006" key="3">
    <source>
        <dbReference type="Google" id="ProtNLM"/>
    </source>
</evidence>
<proteinExistence type="predicted"/>
<name>A0ABT0EVD3_9PSED</name>
<sequence>MTASSDEAIRLKAWALSAVVEDRFMVMRAGNLQLSWVASEIGIDRQKLYPGRGPGDLQGLISILSKYAKSSVHTSTTNNRKVNNDVTGLRTALAIQLKKVHELKAEVSRLKLMHDLIHSGKPLVL</sequence>
<dbReference type="RefSeq" id="WP_247289111.1">
    <property type="nucleotide sequence ID" value="NZ_JAKNRW010000003.1"/>
</dbReference>
<dbReference type="Proteomes" id="UP001299876">
    <property type="component" value="Unassembled WGS sequence"/>
</dbReference>
<accession>A0ABT0EVD3</accession>
<evidence type="ECO:0000313" key="2">
    <source>
        <dbReference type="Proteomes" id="UP001299876"/>
    </source>
</evidence>
<protein>
    <recommendedName>
        <fullName evidence="3">Transposase</fullName>
    </recommendedName>
</protein>
<reference evidence="1 2" key="1">
    <citation type="submission" date="2022-02" db="EMBL/GenBank/DDBJ databases">
        <title>Comparative genomics of the first Antarctic Pseudomonas spp. capable of biotransforming 2,4,6-Trinitrotoluene.</title>
        <authorList>
            <person name="Cabrera M.A."/>
            <person name="Marquez S.L."/>
            <person name="Perez-Donoso J.M."/>
        </authorList>
    </citation>
    <scope>NUCLEOTIDE SEQUENCE [LARGE SCALE GENOMIC DNA]</scope>
    <source>
        <strain evidence="1 2">TNT19</strain>
    </source>
</reference>
<keyword evidence="2" id="KW-1185">Reference proteome</keyword>
<gene>
    <name evidence="1" type="ORF">L9059_05815</name>
</gene>
<organism evidence="1 2">
    <name type="scientific">Pseudomonas violetae</name>
    <dbReference type="NCBI Taxonomy" id="2915813"/>
    <lineage>
        <taxon>Bacteria</taxon>
        <taxon>Pseudomonadati</taxon>
        <taxon>Pseudomonadota</taxon>
        <taxon>Gammaproteobacteria</taxon>
        <taxon>Pseudomonadales</taxon>
        <taxon>Pseudomonadaceae</taxon>
        <taxon>Pseudomonas</taxon>
    </lineage>
</organism>
<dbReference type="EMBL" id="JAKNRW010000003">
    <property type="protein sequence ID" value="MCK1789709.1"/>
    <property type="molecule type" value="Genomic_DNA"/>
</dbReference>